<name>A0A8S5ME65_9CAUD</name>
<evidence type="ECO:0000313" key="1">
    <source>
        <dbReference type="EMBL" id="DAD80375.1"/>
    </source>
</evidence>
<reference evidence="1" key="1">
    <citation type="journal article" date="2021" name="Proc. Natl. Acad. Sci. U.S.A.">
        <title>A Catalog of Tens of Thousands of Viruses from Human Metagenomes Reveals Hidden Associations with Chronic Diseases.</title>
        <authorList>
            <person name="Tisza M.J."/>
            <person name="Buck C.B."/>
        </authorList>
    </citation>
    <scope>NUCLEOTIDE SEQUENCE</scope>
    <source>
        <strain evidence="1">CtX581</strain>
    </source>
</reference>
<organism evidence="1">
    <name type="scientific">Siphoviridae sp. ctX581</name>
    <dbReference type="NCBI Taxonomy" id="2826365"/>
    <lineage>
        <taxon>Viruses</taxon>
        <taxon>Duplodnaviria</taxon>
        <taxon>Heunggongvirae</taxon>
        <taxon>Uroviricota</taxon>
        <taxon>Caudoviricetes</taxon>
    </lineage>
</organism>
<protein>
    <submittedName>
        <fullName evidence="1">Uncharacterized protein</fullName>
    </submittedName>
</protein>
<sequence>MRIIPNKAIINDYLIENYTPKTVMWKSDYDLIIESNKDERMFITFDEFDLNASKVNVIFEPNGGCEDPDDIIDSLNKLRKKSGIDYIDVKTTFRNFWDENKPNFQRHYEYLKSVMEDNKSYVKDELLRFLDRHGSDIHKILPDFSLNKEDWGYNLNEDYYYLVDAYTLKFKPTEVELRDIEDNFITSFEWSDNNETE</sequence>
<proteinExistence type="predicted"/>
<accession>A0A8S5ME65</accession>
<dbReference type="EMBL" id="BK014883">
    <property type="protein sequence ID" value="DAD80375.1"/>
    <property type="molecule type" value="Genomic_DNA"/>
</dbReference>